<comment type="similarity">
    <text evidence="3">Belongs to the TRAPP small subunits family. BET3 subfamily.</text>
</comment>
<dbReference type="InterPro" id="IPR007194">
    <property type="entry name" value="TRAPP_component"/>
</dbReference>
<evidence type="ECO:0000256" key="2">
    <source>
        <dbReference type="ARBA" id="ARBA00004240"/>
    </source>
</evidence>
<sequence>MSKTSASRVGEQLWAKAPKTSAELFNLTYGVLVTQLVKDYSTTPEVNAQLEQMGYNIGVRLIDDYLARCTLPPCRSFQETAEAIAKIGFK</sequence>
<evidence type="ECO:0000256" key="4">
    <source>
        <dbReference type="ARBA" id="ARBA00022448"/>
    </source>
</evidence>
<keyword evidence="6" id="KW-0931">ER-Golgi transport</keyword>
<dbReference type="Proteomes" id="UP001165060">
    <property type="component" value="Unassembled WGS sequence"/>
</dbReference>
<reference evidence="8 9" key="1">
    <citation type="journal article" date="2023" name="Commun. Biol.">
        <title>Genome analysis of Parmales, the sister group of diatoms, reveals the evolutionary specialization of diatoms from phago-mixotrophs to photoautotrophs.</title>
        <authorList>
            <person name="Ban H."/>
            <person name="Sato S."/>
            <person name="Yoshikawa S."/>
            <person name="Yamada K."/>
            <person name="Nakamura Y."/>
            <person name="Ichinomiya M."/>
            <person name="Sato N."/>
            <person name="Blanc-Mathieu R."/>
            <person name="Endo H."/>
            <person name="Kuwata A."/>
            <person name="Ogata H."/>
        </authorList>
    </citation>
    <scope>NUCLEOTIDE SEQUENCE [LARGE SCALE GENOMIC DNA]</scope>
</reference>
<comment type="subcellular location">
    <subcellularLocation>
        <location evidence="2">Endoplasmic reticulum</location>
    </subcellularLocation>
    <subcellularLocation>
        <location evidence="1">Golgi apparatus</location>
        <location evidence="1">cis-Golgi network</location>
    </subcellularLocation>
</comment>
<comment type="caution">
    <text evidence="8">The sequence shown here is derived from an EMBL/GenBank/DDBJ whole genome shotgun (WGS) entry which is preliminary data.</text>
</comment>
<protein>
    <recommendedName>
        <fullName evidence="10">Trafficking protein particle complex subunit</fullName>
    </recommendedName>
</protein>
<evidence type="ECO:0000313" key="9">
    <source>
        <dbReference type="Proteomes" id="UP001165060"/>
    </source>
</evidence>
<dbReference type="EMBL" id="BRYB01002375">
    <property type="protein sequence ID" value="GMI43946.1"/>
    <property type="molecule type" value="Genomic_DNA"/>
</dbReference>
<keyword evidence="5" id="KW-0256">Endoplasmic reticulum</keyword>
<feature type="non-terminal residue" evidence="8">
    <location>
        <position position="90"/>
    </location>
</feature>
<keyword evidence="4" id="KW-0813">Transport</keyword>
<dbReference type="InterPro" id="IPR016721">
    <property type="entry name" value="Bet3"/>
</dbReference>
<evidence type="ECO:0000313" key="8">
    <source>
        <dbReference type="EMBL" id="GMI43946.1"/>
    </source>
</evidence>
<dbReference type="PANTHER" id="PTHR13048">
    <property type="entry name" value="TRAFFICKING PROTEIN PARTICLE COMPLEX SUBUNIT 3"/>
    <property type="match status" value="1"/>
</dbReference>
<gene>
    <name evidence="8" type="ORF">TeGR_g13560</name>
</gene>
<dbReference type="InterPro" id="IPR024096">
    <property type="entry name" value="NO_sig/Golgi_transp_ligand-bd"/>
</dbReference>
<accession>A0ABQ6N9B7</accession>
<keyword evidence="7" id="KW-0333">Golgi apparatus</keyword>
<proteinExistence type="inferred from homology"/>
<dbReference type="SUPFAM" id="SSF111126">
    <property type="entry name" value="Ligand-binding domain in the NO signalling and Golgi transport"/>
    <property type="match status" value="1"/>
</dbReference>
<evidence type="ECO:0000256" key="7">
    <source>
        <dbReference type="ARBA" id="ARBA00023034"/>
    </source>
</evidence>
<name>A0ABQ6N9B7_9STRA</name>
<keyword evidence="9" id="KW-1185">Reference proteome</keyword>
<evidence type="ECO:0000256" key="3">
    <source>
        <dbReference type="ARBA" id="ARBA00006218"/>
    </source>
</evidence>
<dbReference type="Pfam" id="PF04051">
    <property type="entry name" value="TRAPP"/>
    <property type="match status" value="1"/>
</dbReference>
<dbReference type="Gene3D" id="3.30.1380.20">
    <property type="entry name" value="Trafficking protein particle complex subunit 3"/>
    <property type="match status" value="1"/>
</dbReference>
<evidence type="ECO:0000256" key="1">
    <source>
        <dbReference type="ARBA" id="ARBA00004222"/>
    </source>
</evidence>
<evidence type="ECO:0000256" key="6">
    <source>
        <dbReference type="ARBA" id="ARBA00022892"/>
    </source>
</evidence>
<evidence type="ECO:0000256" key="5">
    <source>
        <dbReference type="ARBA" id="ARBA00022824"/>
    </source>
</evidence>
<organism evidence="8 9">
    <name type="scientific">Tetraparma gracilis</name>
    <dbReference type="NCBI Taxonomy" id="2962635"/>
    <lineage>
        <taxon>Eukaryota</taxon>
        <taxon>Sar</taxon>
        <taxon>Stramenopiles</taxon>
        <taxon>Ochrophyta</taxon>
        <taxon>Bolidophyceae</taxon>
        <taxon>Parmales</taxon>
        <taxon>Triparmaceae</taxon>
        <taxon>Tetraparma</taxon>
    </lineage>
</organism>
<evidence type="ECO:0008006" key="10">
    <source>
        <dbReference type="Google" id="ProtNLM"/>
    </source>
</evidence>